<reference evidence="2" key="1">
    <citation type="journal article" date="2014" name="Front. Microbiol.">
        <title>High frequency of phylogenetically diverse reductive dehalogenase-homologous genes in deep subseafloor sedimentary metagenomes.</title>
        <authorList>
            <person name="Kawai M."/>
            <person name="Futagami T."/>
            <person name="Toyoda A."/>
            <person name="Takaki Y."/>
            <person name="Nishi S."/>
            <person name="Hori S."/>
            <person name="Arai W."/>
            <person name="Tsubouchi T."/>
            <person name="Morono Y."/>
            <person name="Uchiyama I."/>
            <person name="Ito T."/>
            <person name="Fujiyama A."/>
            <person name="Inagaki F."/>
            <person name="Takami H."/>
        </authorList>
    </citation>
    <scope>NUCLEOTIDE SEQUENCE</scope>
    <source>
        <strain evidence="2">Expedition CK06-06</strain>
    </source>
</reference>
<dbReference type="AlphaFoldDB" id="X1U1P3"/>
<evidence type="ECO:0000313" key="2">
    <source>
        <dbReference type="EMBL" id="GAI93760.1"/>
    </source>
</evidence>
<organism evidence="2">
    <name type="scientific">marine sediment metagenome</name>
    <dbReference type="NCBI Taxonomy" id="412755"/>
    <lineage>
        <taxon>unclassified sequences</taxon>
        <taxon>metagenomes</taxon>
        <taxon>ecological metagenomes</taxon>
    </lineage>
</organism>
<sequence length="194" mass="22741">MSGDVFFKTVHHFFPKLTKWLQSVDDPRNENKIIYGPSHLLWLGIFLFLLRLGSKRKIKYKLSTKDFLENLNQLCTGYSENVAHHDTVEYFLQRLEPEELYGVRQKMAYRLIRMKALDKYRLLEEYSMIAVDGTGHLVYKERHCPHCLTKEKDGKILYYYHNVLEAKLVTDTGLALSVETEFILNSDGATKQDC</sequence>
<comment type="caution">
    <text evidence="2">The sequence shown here is derived from an EMBL/GenBank/DDBJ whole genome shotgun (WGS) entry which is preliminary data.</text>
</comment>
<proteinExistence type="predicted"/>
<feature type="transmembrane region" description="Helical" evidence="1">
    <location>
        <begin position="33"/>
        <end position="52"/>
    </location>
</feature>
<gene>
    <name evidence="2" type="ORF">S12H4_36757</name>
</gene>
<name>X1U1P3_9ZZZZ</name>
<protein>
    <submittedName>
        <fullName evidence="2">Uncharacterized protein</fullName>
    </submittedName>
</protein>
<keyword evidence="1" id="KW-0472">Membrane</keyword>
<feature type="non-terminal residue" evidence="2">
    <location>
        <position position="194"/>
    </location>
</feature>
<evidence type="ECO:0000256" key="1">
    <source>
        <dbReference type="SAM" id="Phobius"/>
    </source>
</evidence>
<keyword evidence="1" id="KW-1133">Transmembrane helix</keyword>
<dbReference type="EMBL" id="BARW01021941">
    <property type="protein sequence ID" value="GAI93760.1"/>
    <property type="molecule type" value="Genomic_DNA"/>
</dbReference>
<accession>X1U1P3</accession>
<keyword evidence="1" id="KW-0812">Transmembrane</keyword>